<comment type="caution">
    <text evidence="1">The sequence shown here is derived from an EMBL/GenBank/DDBJ whole genome shotgun (WGS) entry which is preliminary data.</text>
</comment>
<reference evidence="1" key="1">
    <citation type="submission" date="2022-07" db="EMBL/GenBank/DDBJ databases">
        <title>Phylogenomic reconstructions and comparative analyses of Kickxellomycotina fungi.</title>
        <authorList>
            <person name="Reynolds N.K."/>
            <person name="Stajich J.E."/>
            <person name="Barry K."/>
            <person name="Grigoriev I.V."/>
            <person name="Crous P."/>
            <person name="Smith M.E."/>
        </authorList>
    </citation>
    <scope>NUCLEOTIDE SEQUENCE</scope>
    <source>
        <strain evidence="1">CBS 109366</strain>
    </source>
</reference>
<dbReference type="Proteomes" id="UP001140234">
    <property type="component" value="Unassembled WGS sequence"/>
</dbReference>
<gene>
    <name evidence="1" type="ORF">IWQ57_001803</name>
</gene>
<dbReference type="EMBL" id="JANBUJ010000386">
    <property type="protein sequence ID" value="KAJ2772353.1"/>
    <property type="molecule type" value="Genomic_DNA"/>
</dbReference>
<evidence type="ECO:0000313" key="1">
    <source>
        <dbReference type="EMBL" id="KAJ2772353.1"/>
    </source>
</evidence>
<keyword evidence="2" id="KW-1185">Reference proteome</keyword>
<proteinExistence type="predicted"/>
<accession>A0ACC1K2W0</accession>
<evidence type="ECO:0000313" key="2">
    <source>
        <dbReference type="Proteomes" id="UP001140234"/>
    </source>
</evidence>
<sequence>MSAARADARHGEPLRLLALLLATASAARAYGVATSDGGLALSSHGALEASGIVAGVVLIVVGLFMAFVGYRLLKALVLLAGFCAVGGMVLYAECLIRPPHEGERARSLWYLAIAAVVGAAAGGALQLLLRAGIALVGALGGFAVASWILAMRSGGAIHSSAGRALLIIALIAAGIAAALFLQRPAVIVLSSVWGSYALFVGIDCFARTGFRSTALAFLGAPGAVYATSPGAFAMIAGMALTTLLGVFVQFRLTAKSK</sequence>
<organism evidence="1 2">
    <name type="scientific">Coemansia nantahalensis</name>
    <dbReference type="NCBI Taxonomy" id="2789366"/>
    <lineage>
        <taxon>Eukaryota</taxon>
        <taxon>Fungi</taxon>
        <taxon>Fungi incertae sedis</taxon>
        <taxon>Zoopagomycota</taxon>
        <taxon>Kickxellomycotina</taxon>
        <taxon>Kickxellomycetes</taxon>
        <taxon>Kickxellales</taxon>
        <taxon>Kickxellaceae</taxon>
        <taxon>Coemansia</taxon>
    </lineage>
</organism>
<protein>
    <submittedName>
        <fullName evidence="1">Uncharacterized protein</fullName>
    </submittedName>
</protein>
<name>A0ACC1K2W0_9FUNG</name>